<dbReference type="AlphaFoldDB" id="A0A194SDG7"/>
<evidence type="ECO:0000313" key="5">
    <source>
        <dbReference type="Proteomes" id="UP000053890"/>
    </source>
</evidence>
<evidence type="ECO:0000256" key="1">
    <source>
        <dbReference type="SAM" id="MobiDB-lite"/>
    </source>
</evidence>
<keyword evidence="2" id="KW-0472">Membrane</keyword>
<feature type="transmembrane region" description="Helical" evidence="2">
    <location>
        <begin position="187"/>
        <end position="210"/>
    </location>
</feature>
<keyword evidence="2" id="KW-1133">Transmembrane helix</keyword>
<feature type="compositionally biased region" description="Gly residues" evidence="1">
    <location>
        <begin position="442"/>
        <end position="456"/>
    </location>
</feature>
<dbReference type="RefSeq" id="XP_018274686.1">
    <property type="nucleotide sequence ID" value="XM_018413829.1"/>
</dbReference>
<evidence type="ECO:0000256" key="2">
    <source>
        <dbReference type="SAM" id="Phobius"/>
    </source>
</evidence>
<protein>
    <recommendedName>
        <fullName evidence="3">DUF6534 domain-containing protein</fullName>
    </recommendedName>
</protein>
<feature type="transmembrane region" description="Helical" evidence="2">
    <location>
        <begin position="65"/>
        <end position="86"/>
    </location>
</feature>
<evidence type="ECO:0000313" key="4">
    <source>
        <dbReference type="EMBL" id="KPV78637.1"/>
    </source>
</evidence>
<accession>A0A194SDG7</accession>
<dbReference type="PANTHER" id="PTHR40465">
    <property type="entry name" value="CHROMOSOME 1, WHOLE GENOME SHOTGUN SEQUENCE"/>
    <property type="match status" value="1"/>
</dbReference>
<keyword evidence="5" id="KW-1185">Reference proteome</keyword>
<dbReference type="OMA" id="FRSTCER"/>
<feature type="transmembrane region" description="Helical" evidence="2">
    <location>
        <begin position="239"/>
        <end position="261"/>
    </location>
</feature>
<feature type="transmembrane region" description="Helical" evidence="2">
    <location>
        <begin position="32"/>
        <end position="53"/>
    </location>
</feature>
<feature type="transmembrane region" description="Helical" evidence="2">
    <location>
        <begin position="106"/>
        <end position="126"/>
    </location>
</feature>
<feature type="compositionally biased region" description="Low complexity" evidence="1">
    <location>
        <begin position="474"/>
        <end position="492"/>
    </location>
</feature>
<dbReference type="Pfam" id="PF20152">
    <property type="entry name" value="DUF6534"/>
    <property type="match status" value="1"/>
</dbReference>
<sequence>MGQVLSIDQADYPVPAGAALQENANWTLTPLFVGWAGNVFLCGIVVSWAASYWPRAKGDKPLVKLAVVVAVLFECLTAIANFWSLVDHGKDQDRTNSAISLLRGPDALSVTLGTVVAVAVQSFFATRCVRILPLKWRLPFIVWTWGLIIASFGGAVGITAIEFINKGATDVTRGASPDAYSNLFDLALAWLFCGMAADVSISTVLVARLWTKARAARTEHGDPDLVPPLEASIWGFMRLALEAALATSITSLAAGVTYVTLTATTNVSYAPSNLLPGLYACSLLWVLNSAHRLADEINLAQLNSIQLVWQLGPASSHLPPSSSPATAAAAAAGGASPLPSSAVGALGPSNEQRRAVPHAVAQVVHGVGPGTWELKRGLASAKARQRLGEDEIHVMSIRRRMSGAVVEPQLAGPVTPPPPFRWGRGSIVSLFGGSAGSGSGNGCGAGRGGGGAGASGSGLEPPLQGRESIGSMWTTGTSASTAKTGFGTDEAV</sequence>
<evidence type="ECO:0000259" key="3">
    <source>
        <dbReference type="Pfam" id="PF20152"/>
    </source>
</evidence>
<proteinExistence type="predicted"/>
<organism evidence="4 5">
    <name type="scientific">Rhodotorula graminis (strain WP1)</name>
    <dbReference type="NCBI Taxonomy" id="578459"/>
    <lineage>
        <taxon>Eukaryota</taxon>
        <taxon>Fungi</taxon>
        <taxon>Dikarya</taxon>
        <taxon>Basidiomycota</taxon>
        <taxon>Pucciniomycotina</taxon>
        <taxon>Microbotryomycetes</taxon>
        <taxon>Sporidiobolales</taxon>
        <taxon>Sporidiobolaceae</taxon>
        <taxon>Rhodotorula</taxon>
    </lineage>
</organism>
<feature type="transmembrane region" description="Helical" evidence="2">
    <location>
        <begin position="138"/>
        <end position="161"/>
    </location>
</feature>
<dbReference type="Proteomes" id="UP000053890">
    <property type="component" value="Unassembled WGS sequence"/>
</dbReference>
<keyword evidence="2" id="KW-0812">Transmembrane</keyword>
<feature type="region of interest" description="Disordered" evidence="1">
    <location>
        <begin position="442"/>
        <end position="492"/>
    </location>
</feature>
<feature type="domain" description="DUF6534" evidence="3">
    <location>
        <begin position="195"/>
        <end position="289"/>
    </location>
</feature>
<reference evidence="4 5" key="1">
    <citation type="journal article" date="2015" name="Front. Microbiol.">
        <title>Genome sequence of the plant growth promoting endophytic yeast Rhodotorula graminis WP1.</title>
        <authorList>
            <person name="Firrincieli A."/>
            <person name="Otillar R."/>
            <person name="Salamov A."/>
            <person name="Schmutz J."/>
            <person name="Khan Z."/>
            <person name="Redman R.S."/>
            <person name="Fleck N.D."/>
            <person name="Lindquist E."/>
            <person name="Grigoriev I.V."/>
            <person name="Doty S.L."/>
        </authorList>
    </citation>
    <scope>NUCLEOTIDE SEQUENCE [LARGE SCALE GENOMIC DNA]</scope>
    <source>
        <strain evidence="4 5">WP1</strain>
    </source>
</reference>
<dbReference type="InterPro" id="IPR045339">
    <property type="entry name" value="DUF6534"/>
</dbReference>
<dbReference type="EMBL" id="KQ474073">
    <property type="protein sequence ID" value="KPV78637.1"/>
    <property type="molecule type" value="Genomic_DNA"/>
</dbReference>
<gene>
    <name evidence="4" type="ORF">RHOBADRAFT_41181</name>
</gene>
<dbReference type="OrthoDB" id="3268841at2759"/>
<dbReference type="STRING" id="578459.A0A194SDG7"/>
<dbReference type="GeneID" id="28974278"/>
<dbReference type="PANTHER" id="PTHR40465:SF1">
    <property type="entry name" value="DUF6534 DOMAIN-CONTAINING PROTEIN"/>
    <property type="match status" value="1"/>
</dbReference>
<name>A0A194SDG7_RHOGW</name>